<dbReference type="PRINTS" id="PR00987">
    <property type="entry name" value="TRNASYNTHGLU"/>
</dbReference>
<dbReference type="Gene3D" id="3.40.50.620">
    <property type="entry name" value="HUPs"/>
    <property type="match status" value="1"/>
</dbReference>
<dbReference type="GO" id="GO:0005524">
    <property type="term" value="F:ATP binding"/>
    <property type="evidence" value="ECO:0007669"/>
    <property type="project" value="UniProtKB-KW"/>
</dbReference>
<feature type="domain" description="Glutamyl/glutaminyl-tRNA synthetase class Ib catalytic" evidence="11">
    <location>
        <begin position="21"/>
        <end position="331"/>
    </location>
</feature>
<evidence type="ECO:0000313" key="14">
    <source>
        <dbReference type="EMBL" id="HIW01774.1"/>
    </source>
</evidence>
<keyword evidence="3 10" id="KW-0436">Ligase</keyword>
<accession>A0A9D1TQU1</accession>
<dbReference type="NCBIfam" id="TIGR00440">
    <property type="entry name" value="glnS"/>
    <property type="match status" value="1"/>
</dbReference>
<dbReference type="InterPro" id="IPR049437">
    <property type="entry name" value="tRNA-synt_1c_C2"/>
</dbReference>
<dbReference type="GO" id="GO:0004819">
    <property type="term" value="F:glutamine-tRNA ligase activity"/>
    <property type="evidence" value="ECO:0007669"/>
    <property type="project" value="UniProtKB-UniRule"/>
</dbReference>
<dbReference type="Pfam" id="PF00749">
    <property type="entry name" value="tRNA-synt_1c"/>
    <property type="match status" value="1"/>
</dbReference>
<name>A0A9D1TQU1_9FIRM</name>
<evidence type="ECO:0000313" key="15">
    <source>
        <dbReference type="Proteomes" id="UP000823990"/>
    </source>
</evidence>
<dbReference type="InterPro" id="IPR020059">
    <property type="entry name" value="Glu/Gln-tRNA-synth_Ib_codon-bd"/>
</dbReference>
<dbReference type="InterPro" id="IPR020061">
    <property type="entry name" value="Glu_tRNA_lig_a-bdl"/>
</dbReference>
<keyword evidence="4 10" id="KW-0547">Nucleotide-binding</keyword>
<dbReference type="InterPro" id="IPR004514">
    <property type="entry name" value="Gln-tRNA-synth"/>
</dbReference>
<evidence type="ECO:0000256" key="2">
    <source>
        <dbReference type="ARBA" id="ARBA00022490"/>
    </source>
</evidence>
<evidence type="ECO:0000259" key="12">
    <source>
        <dbReference type="Pfam" id="PF03950"/>
    </source>
</evidence>
<dbReference type="InterPro" id="IPR020058">
    <property type="entry name" value="Glu/Gln-tRNA-synth_Ib_cat-dom"/>
</dbReference>
<evidence type="ECO:0000256" key="1">
    <source>
        <dbReference type="ARBA" id="ARBA00012836"/>
    </source>
</evidence>
<evidence type="ECO:0000256" key="4">
    <source>
        <dbReference type="ARBA" id="ARBA00022741"/>
    </source>
</evidence>
<gene>
    <name evidence="14" type="ORF">H9892_00315</name>
</gene>
<dbReference type="FunFam" id="3.40.50.620:FF:000037">
    <property type="entry name" value="Glutamine--tRNA ligase cytoplasmic"/>
    <property type="match status" value="1"/>
</dbReference>
<dbReference type="Gene3D" id="1.10.1160.10">
    <property type="entry name" value="Glutamyl-trna Synthetase, Domain 2"/>
    <property type="match status" value="1"/>
</dbReference>
<feature type="domain" description="Glutamyl/glutaminyl-tRNA synthetase class Ib anti-codon binding" evidence="12">
    <location>
        <begin position="334"/>
        <end position="424"/>
    </location>
</feature>
<evidence type="ECO:0000256" key="3">
    <source>
        <dbReference type="ARBA" id="ARBA00022598"/>
    </source>
</evidence>
<reference evidence="14" key="2">
    <citation type="submission" date="2021-04" db="EMBL/GenBank/DDBJ databases">
        <authorList>
            <person name="Gilroy R."/>
        </authorList>
    </citation>
    <scope>NUCLEOTIDE SEQUENCE</scope>
    <source>
        <strain evidence="14">12435</strain>
    </source>
</reference>
<dbReference type="EMBL" id="DXHS01000007">
    <property type="protein sequence ID" value="HIW01774.1"/>
    <property type="molecule type" value="Genomic_DNA"/>
</dbReference>
<dbReference type="PANTHER" id="PTHR43097">
    <property type="entry name" value="GLUTAMINE-TRNA LIGASE"/>
    <property type="match status" value="1"/>
</dbReference>
<dbReference type="SUPFAM" id="SSF50715">
    <property type="entry name" value="Ribosomal protein L25-like"/>
    <property type="match status" value="1"/>
</dbReference>
<dbReference type="Proteomes" id="UP000823990">
    <property type="component" value="Unassembled WGS sequence"/>
</dbReference>
<reference evidence="14" key="1">
    <citation type="journal article" date="2021" name="PeerJ">
        <title>Extensive microbial diversity within the chicken gut microbiome revealed by metagenomics and culture.</title>
        <authorList>
            <person name="Gilroy R."/>
            <person name="Ravi A."/>
            <person name="Getino M."/>
            <person name="Pursley I."/>
            <person name="Horton D.L."/>
            <person name="Alikhan N.F."/>
            <person name="Baker D."/>
            <person name="Gharbi K."/>
            <person name="Hall N."/>
            <person name="Watson M."/>
            <person name="Adriaenssens E.M."/>
            <person name="Foster-Nyarko E."/>
            <person name="Jarju S."/>
            <person name="Secka A."/>
            <person name="Antonio M."/>
            <person name="Oren A."/>
            <person name="Chaudhuri R.R."/>
            <person name="La Ragione R."/>
            <person name="Hildebrand F."/>
            <person name="Pallen M.J."/>
        </authorList>
    </citation>
    <scope>NUCLEOTIDE SEQUENCE</scope>
    <source>
        <strain evidence="14">12435</strain>
    </source>
</reference>
<dbReference type="Pfam" id="PF20974">
    <property type="entry name" value="tRNA-synt_1c_C2"/>
    <property type="match status" value="1"/>
</dbReference>
<dbReference type="GO" id="GO:0006425">
    <property type="term" value="P:glutaminyl-tRNA aminoacylation"/>
    <property type="evidence" value="ECO:0007669"/>
    <property type="project" value="UniProtKB-UniRule"/>
</dbReference>
<evidence type="ECO:0000256" key="5">
    <source>
        <dbReference type="ARBA" id="ARBA00022840"/>
    </source>
</evidence>
<evidence type="ECO:0000259" key="13">
    <source>
        <dbReference type="Pfam" id="PF20974"/>
    </source>
</evidence>
<keyword evidence="7 10" id="KW-0030">Aminoacyl-tRNA synthetase</keyword>
<dbReference type="InterPro" id="IPR011035">
    <property type="entry name" value="Ribosomal_bL25/Gln-tRNA_synth"/>
</dbReference>
<dbReference type="PANTHER" id="PTHR43097:SF5">
    <property type="entry name" value="GLUTAMATE--TRNA LIGASE"/>
    <property type="match status" value="1"/>
</dbReference>
<dbReference type="PROSITE" id="PS00178">
    <property type="entry name" value="AA_TRNA_LIGASE_I"/>
    <property type="match status" value="1"/>
</dbReference>
<dbReference type="NCBIfam" id="NF011291">
    <property type="entry name" value="PRK14703.1"/>
    <property type="match status" value="1"/>
</dbReference>
<proteinExistence type="inferred from homology"/>
<dbReference type="SUPFAM" id="SSF52374">
    <property type="entry name" value="Nucleotidylyl transferase"/>
    <property type="match status" value="1"/>
</dbReference>
<keyword evidence="2" id="KW-0963">Cytoplasm</keyword>
<comment type="caution">
    <text evidence="14">The sequence shown here is derived from an EMBL/GenBank/DDBJ whole genome shotgun (WGS) entry which is preliminary data.</text>
</comment>
<evidence type="ECO:0000256" key="9">
    <source>
        <dbReference type="NCBIfam" id="TIGR00440"/>
    </source>
</evidence>
<dbReference type="InterPro" id="IPR000924">
    <property type="entry name" value="Glu/Gln-tRNA-synth"/>
</dbReference>
<organism evidence="14 15">
    <name type="scientific">Candidatus Protoclostridium stercorigallinarum</name>
    <dbReference type="NCBI Taxonomy" id="2838741"/>
    <lineage>
        <taxon>Bacteria</taxon>
        <taxon>Bacillati</taxon>
        <taxon>Bacillota</taxon>
        <taxon>Clostridia</taxon>
        <taxon>Candidatus Protoclostridium</taxon>
    </lineage>
</organism>
<feature type="domain" description="tRNA synthetases class I (E and Q) anti-codon binding" evidence="13">
    <location>
        <begin position="448"/>
        <end position="519"/>
    </location>
</feature>
<evidence type="ECO:0000259" key="11">
    <source>
        <dbReference type="Pfam" id="PF00749"/>
    </source>
</evidence>
<dbReference type="EC" id="6.1.1.18" evidence="1 9"/>
<evidence type="ECO:0000256" key="7">
    <source>
        <dbReference type="ARBA" id="ARBA00023146"/>
    </source>
</evidence>
<dbReference type="InterPro" id="IPR050132">
    <property type="entry name" value="Gln/Glu-tRNA_Ligase"/>
</dbReference>
<dbReference type="GO" id="GO:0005829">
    <property type="term" value="C:cytosol"/>
    <property type="evidence" value="ECO:0007669"/>
    <property type="project" value="TreeGrafter"/>
</dbReference>
<evidence type="ECO:0000256" key="8">
    <source>
        <dbReference type="ARBA" id="ARBA00048270"/>
    </source>
</evidence>
<dbReference type="FunFam" id="1.10.1160.10:FF:000001">
    <property type="entry name" value="Glutamine--tRNA ligase"/>
    <property type="match status" value="1"/>
</dbReference>
<dbReference type="InterPro" id="IPR001412">
    <property type="entry name" value="aa-tRNA-synth_I_CS"/>
</dbReference>
<comment type="similarity">
    <text evidence="10">Belongs to the class-I aminoacyl-tRNA synthetase family.</text>
</comment>
<protein>
    <recommendedName>
        <fullName evidence="1 9">Glutamine--tRNA ligase</fullName>
        <ecNumber evidence="1 9">6.1.1.18</ecNumber>
    </recommendedName>
</protein>
<dbReference type="Gene3D" id="2.40.240.10">
    <property type="entry name" value="Ribosomal Protein L25, Chain P"/>
    <property type="match status" value="2"/>
</dbReference>
<dbReference type="InterPro" id="IPR014729">
    <property type="entry name" value="Rossmann-like_a/b/a_fold"/>
</dbReference>
<comment type="catalytic activity">
    <reaction evidence="8">
        <text>tRNA(Gln) + L-glutamine + ATP = L-glutaminyl-tRNA(Gln) + AMP + diphosphate</text>
        <dbReference type="Rhea" id="RHEA:20121"/>
        <dbReference type="Rhea" id="RHEA-COMP:9662"/>
        <dbReference type="Rhea" id="RHEA-COMP:9681"/>
        <dbReference type="ChEBI" id="CHEBI:30616"/>
        <dbReference type="ChEBI" id="CHEBI:33019"/>
        <dbReference type="ChEBI" id="CHEBI:58359"/>
        <dbReference type="ChEBI" id="CHEBI:78442"/>
        <dbReference type="ChEBI" id="CHEBI:78521"/>
        <dbReference type="ChEBI" id="CHEBI:456215"/>
        <dbReference type="EC" id="6.1.1.18"/>
    </reaction>
</comment>
<dbReference type="FunFam" id="3.90.800.10:FF:000001">
    <property type="entry name" value="Glutamine--tRNA ligase"/>
    <property type="match status" value="1"/>
</dbReference>
<evidence type="ECO:0000256" key="10">
    <source>
        <dbReference type="RuleBase" id="RU363037"/>
    </source>
</evidence>
<dbReference type="Gene3D" id="3.90.800.10">
    <property type="entry name" value="Glutamyl-tRNA Synthetase, Domain 3"/>
    <property type="match status" value="1"/>
</dbReference>
<evidence type="ECO:0000256" key="6">
    <source>
        <dbReference type="ARBA" id="ARBA00022917"/>
    </source>
</evidence>
<dbReference type="Pfam" id="PF03950">
    <property type="entry name" value="tRNA-synt_1c_C"/>
    <property type="match status" value="1"/>
</dbReference>
<keyword evidence="6 10" id="KW-0648">Protein biosynthesis</keyword>
<sequence>MANFIEDIISADLASGEVKSVVTRIPPEPNGYLHIGHAKSVYINYYMTAKAFGGKCNLRFDDTNPEKEDDEYVNSIIRDVKWLGWEGDITYASDYFEKTYECAVLMIKKGLAYVDDTPAEKMREMRGTLTRPGVESACRDRSVEENLRLFEEMRAGKYADGELVLRAKIDMASPNINMRDPVIYKIVHARHYRQGDKWCVYPLYDFAHPIQDAIEGVTHSLCSLEFENHRPLYEWVTDNLKEVFPHSPKQREFARLNIERTIMSKRYLKKLVDEGLVDGWDDPRMPTLCGLRRRGYTPSSILRFVEEAGIAKADSECAPEQLEACIRSELNATAPRAMAVIRPLALVITNRPDGWEEECETEVNPNRPESGTRKIKVGKRLWIEEDDFAEVPPPKFKRLTPGAYVRLKNSYIVKCTGTGEENGERVVYCEAVDGTNGADAESVKPKGVIHWVNAADCTDAEFRYYDYLLLPYDGVHEDFAERMNPHSLEVFRGKAEKMLGEAEKGASFQFVRTGYFVRDTASDGVVYNRVVALKESWKPNK</sequence>
<keyword evidence="5 10" id="KW-0067">ATP-binding</keyword>
<dbReference type="InterPro" id="IPR020056">
    <property type="entry name" value="Rbsml_bL25/Gln-tRNA_synth_N"/>
</dbReference>
<dbReference type="AlphaFoldDB" id="A0A9D1TQU1"/>